<dbReference type="InterPro" id="IPR025110">
    <property type="entry name" value="AMP-bd_C"/>
</dbReference>
<feature type="binding site" evidence="6">
    <location>
        <begin position="381"/>
        <end position="383"/>
    </location>
    <ligand>
        <name>ATP</name>
        <dbReference type="ChEBI" id="CHEBI:30616"/>
    </ligand>
</feature>
<dbReference type="InterPro" id="IPR032387">
    <property type="entry name" value="ACAS_N"/>
</dbReference>
<evidence type="ECO:0000256" key="6">
    <source>
        <dbReference type="HAMAP-Rule" id="MF_01123"/>
    </source>
</evidence>
<keyword evidence="4 6" id="KW-0067">ATP-binding</keyword>
<evidence type="ECO:0000256" key="4">
    <source>
        <dbReference type="ARBA" id="ARBA00022840"/>
    </source>
</evidence>
<dbReference type="Gene3D" id="3.40.50.12780">
    <property type="entry name" value="N-terminal domain of ligase-like"/>
    <property type="match status" value="1"/>
</dbReference>
<dbReference type="FunFam" id="3.30.300.30:FF:000004">
    <property type="entry name" value="Acetyl-coenzyme A synthetase"/>
    <property type="match status" value="1"/>
</dbReference>
<dbReference type="GO" id="GO:0019427">
    <property type="term" value="P:acetyl-CoA biosynthetic process from acetate"/>
    <property type="evidence" value="ECO:0007669"/>
    <property type="project" value="UniProtKB-UniRule"/>
</dbReference>
<feature type="binding site" evidence="6">
    <location>
        <position position="536"/>
    </location>
    <ligand>
        <name>Mg(2+)</name>
        <dbReference type="ChEBI" id="CHEBI:18420"/>
    </ligand>
</feature>
<evidence type="ECO:0000256" key="1">
    <source>
        <dbReference type="ARBA" id="ARBA00006432"/>
    </source>
</evidence>
<feature type="binding site" evidence="6">
    <location>
        <position position="509"/>
    </location>
    <ligand>
        <name>ATP</name>
        <dbReference type="ChEBI" id="CHEBI:30616"/>
    </ligand>
</feature>
<dbReference type="OrthoDB" id="9803968at2"/>
<feature type="binding site" evidence="6">
    <location>
        <position position="533"/>
    </location>
    <ligand>
        <name>Mg(2+)</name>
        <dbReference type="ChEBI" id="CHEBI:18420"/>
    </ligand>
</feature>
<evidence type="ECO:0000313" key="10">
    <source>
        <dbReference type="EMBL" id="TFI59659.1"/>
    </source>
</evidence>
<dbReference type="Proteomes" id="UP000298213">
    <property type="component" value="Unassembled WGS sequence"/>
</dbReference>
<comment type="cofactor">
    <cofactor evidence="6">
        <name>Mg(2+)</name>
        <dbReference type="ChEBI" id="CHEBI:18420"/>
    </cofactor>
</comment>
<dbReference type="CDD" id="cd05966">
    <property type="entry name" value="ACS"/>
    <property type="match status" value="1"/>
</dbReference>
<feature type="binding site" evidence="6">
    <location>
        <position position="531"/>
    </location>
    <ligand>
        <name>Mg(2+)</name>
        <dbReference type="ChEBI" id="CHEBI:18420"/>
    </ligand>
</feature>
<feature type="binding site" evidence="6">
    <location>
        <position position="520"/>
    </location>
    <ligand>
        <name>ATP</name>
        <dbReference type="ChEBI" id="CHEBI:30616"/>
    </ligand>
</feature>
<dbReference type="GO" id="GO:0003987">
    <property type="term" value="F:acetate-CoA ligase activity"/>
    <property type="evidence" value="ECO:0007669"/>
    <property type="project" value="UniProtKB-UniRule"/>
</dbReference>
<keyword evidence="11" id="KW-1185">Reference proteome</keyword>
<feature type="domain" description="Acetyl-coenzyme A synthetase N-terminal" evidence="9">
    <location>
        <begin position="22"/>
        <end position="77"/>
    </location>
</feature>
<evidence type="ECO:0000256" key="2">
    <source>
        <dbReference type="ARBA" id="ARBA00022598"/>
    </source>
</evidence>
<feature type="binding site" evidence="6">
    <location>
        <position position="329"/>
    </location>
    <ligand>
        <name>CoA</name>
        <dbReference type="ChEBI" id="CHEBI:57287"/>
    </ligand>
</feature>
<feature type="binding site" evidence="6">
    <location>
        <position position="578"/>
    </location>
    <ligand>
        <name>CoA</name>
        <dbReference type="ChEBI" id="CHEBI:57287"/>
    </ligand>
</feature>
<organism evidence="10 11">
    <name type="scientific">Sphingomonas parva</name>
    <dbReference type="NCBI Taxonomy" id="2555898"/>
    <lineage>
        <taxon>Bacteria</taxon>
        <taxon>Pseudomonadati</taxon>
        <taxon>Pseudomonadota</taxon>
        <taxon>Alphaproteobacteria</taxon>
        <taxon>Sphingomonadales</taxon>
        <taxon>Sphingomonadaceae</taxon>
        <taxon>Sphingomonas</taxon>
    </lineage>
</organism>
<dbReference type="HAMAP" id="MF_01123">
    <property type="entry name" value="Ac_CoA_synth"/>
    <property type="match status" value="1"/>
</dbReference>
<feature type="binding site" evidence="6">
    <location>
        <begin position="405"/>
        <end position="410"/>
    </location>
    <ligand>
        <name>ATP</name>
        <dbReference type="ChEBI" id="CHEBI:30616"/>
    </ligand>
</feature>
<keyword evidence="3 6" id="KW-0547">Nucleotide-binding</keyword>
<dbReference type="GO" id="GO:0046872">
    <property type="term" value="F:metal ion binding"/>
    <property type="evidence" value="ECO:0007669"/>
    <property type="project" value="UniProtKB-KW"/>
</dbReference>
<dbReference type="RefSeq" id="WP_135083704.1">
    <property type="nucleotide sequence ID" value="NZ_SPDV01000004.1"/>
</dbReference>
<feature type="binding site" evidence="6">
    <location>
        <position position="494"/>
    </location>
    <ligand>
        <name>ATP</name>
        <dbReference type="ChEBI" id="CHEBI:30616"/>
    </ligand>
</feature>
<dbReference type="GO" id="GO:0005829">
    <property type="term" value="C:cytosol"/>
    <property type="evidence" value="ECO:0007669"/>
    <property type="project" value="TreeGrafter"/>
</dbReference>
<feature type="domain" description="AMP-dependent synthetase/ligase" evidence="7">
    <location>
        <begin position="79"/>
        <end position="463"/>
    </location>
</feature>
<sequence>MNERISPPQPLVAASHANAADYEAMYRRSLSDPDGFWREQAGRIGWIREPTRIADWSFDPVDIKWFEDGVLNLCWNCVDRHLESRADQTAFLFEGDEPGEGRSISYGALYREVVRMANCLKAMGVAKGDRVTIYMPMIPEAAVAMLACARIGAVHSVVFGGFSPDAIHGRIEDAASRFVVTADGGKRGGKLVPLKANVDAALARGAEIDGVLVVRHLGCDIQWVEGRDHWYHELGETVPDECPCEPMNAEDPLFILYTSGSTGKPKGVLHTTGGYAVWTATTFHYVFDYKPGEIFWCTADVGWVTGHSYVVYGPLANGATSLIFEGVPNYPDFSRFWDVVERQRVNIFYTAPTAIRALMREGEGPVTKHDRSSLRLLGSVGEPINPEAWRWYWDVVGEQRCPVVDTWWQTETGGIMITTLPGAHDMKPGSAGRPFFGVDPQLVGPDGEVLSGAASGNLCLVGSWPGQMRSVYGDHQRFVQTYFSTYAGKYFTGDGCRRDEDGYYWITGRVDDVLNISGHRLGTAEIESALVGHAAVAEAAVVGYPHDIKGQGIYCYVTLMEGIEPTPELEKDLRAHVRTEISPIASPDLIHFTPALPKTRSGKIMRRILRKIAENDYSSLGDTSTLADPSLVDVLIDERKKK</sequence>
<evidence type="ECO:0000259" key="9">
    <source>
        <dbReference type="Pfam" id="PF16177"/>
    </source>
</evidence>
<dbReference type="NCBIfam" id="TIGR02188">
    <property type="entry name" value="Ac_CoA_lig_AcsA"/>
    <property type="match status" value="1"/>
</dbReference>
<dbReference type="PANTHER" id="PTHR24095:SF14">
    <property type="entry name" value="ACETYL-COENZYME A SYNTHETASE 1"/>
    <property type="match status" value="1"/>
</dbReference>
<keyword evidence="6" id="KW-0479">Metal-binding</keyword>
<feature type="domain" description="AMP-binding enzyme C-terminal" evidence="8">
    <location>
        <begin position="525"/>
        <end position="603"/>
    </location>
</feature>
<dbReference type="InterPro" id="IPR011904">
    <property type="entry name" value="Ac_CoA_lig"/>
</dbReference>
<dbReference type="AlphaFoldDB" id="A0A4Y8ZXR5"/>
<dbReference type="PANTHER" id="PTHR24095">
    <property type="entry name" value="ACETYL-COENZYME A SYNTHETASE"/>
    <property type="match status" value="1"/>
</dbReference>
<dbReference type="InterPro" id="IPR045851">
    <property type="entry name" value="AMP-bd_C_sf"/>
</dbReference>
<dbReference type="Gene3D" id="3.30.300.30">
    <property type="match status" value="1"/>
</dbReference>
<dbReference type="PROSITE" id="PS00455">
    <property type="entry name" value="AMP_BINDING"/>
    <property type="match status" value="1"/>
</dbReference>
<feature type="modified residue" description="N6-acetyllysine" evidence="6">
    <location>
        <position position="603"/>
    </location>
</feature>
<dbReference type="EC" id="6.2.1.1" evidence="6"/>
<dbReference type="GO" id="GO:0016208">
    <property type="term" value="F:AMP binding"/>
    <property type="evidence" value="ECO:0007669"/>
    <property type="project" value="InterPro"/>
</dbReference>
<feature type="binding site" evidence="6">
    <location>
        <begin position="187"/>
        <end position="190"/>
    </location>
    <ligand>
        <name>CoA</name>
        <dbReference type="ChEBI" id="CHEBI:57287"/>
    </ligand>
</feature>
<evidence type="ECO:0000313" key="11">
    <source>
        <dbReference type="Proteomes" id="UP000298213"/>
    </source>
</evidence>
<keyword evidence="5 6" id="KW-0007">Acetylation</keyword>
<dbReference type="Pfam" id="PF16177">
    <property type="entry name" value="ACAS_N"/>
    <property type="match status" value="1"/>
</dbReference>
<dbReference type="InterPro" id="IPR042099">
    <property type="entry name" value="ANL_N_sf"/>
</dbReference>
<dbReference type="GO" id="GO:0005524">
    <property type="term" value="F:ATP binding"/>
    <property type="evidence" value="ECO:0007669"/>
    <property type="project" value="UniProtKB-KW"/>
</dbReference>
<evidence type="ECO:0000259" key="8">
    <source>
        <dbReference type="Pfam" id="PF13193"/>
    </source>
</evidence>
<dbReference type="InterPro" id="IPR000873">
    <property type="entry name" value="AMP-dep_synth/lig_dom"/>
</dbReference>
<dbReference type="EMBL" id="SPDV01000004">
    <property type="protein sequence ID" value="TFI59659.1"/>
    <property type="molecule type" value="Genomic_DNA"/>
</dbReference>
<dbReference type="FunFam" id="3.40.50.12780:FF:000001">
    <property type="entry name" value="Acetyl-coenzyme A synthetase"/>
    <property type="match status" value="1"/>
</dbReference>
<comment type="PTM">
    <text evidence="6">Acetylated. Deacetylation by the SIR2-homolog deacetylase activates the enzyme.</text>
</comment>
<gene>
    <name evidence="10" type="primary">acs</name>
    <name evidence="6" type="synonym">acsA</name>
    <name evidence="10" type="ORF">E2493_03310</name>
</gene>
<protein>
    <recommendedName>
        <fullName evidence="6">Acetyl-coenzyme A synthetase</fullName>
        <shortName evidence="6">AcCoA synthetase</shortName>
        <shortName evidence="6">Acs</shortName>
        <ecNumber evidence="6">6.2.1.1</ecNumber>
    </recommendedName>
    <alternativeName>
        <fullName evidence="6">Acetate--CoA ligase</fullName>
    </alternativeName>
    <alternativeName>
        <fullName evidence="6">Acyl-activating enzyme</fullName>
    </alternativeName>
</protein>
<comment type="similarity">
    <text evidence="1 6">Belongs to the ATP-dependent AMP-binding enzyme family.</text>
</comment>
<dbReference type="InterPro" id="IPR020845">
    <property type="entry name" value="AMP-binding_CS"/>
</dbReference>
<name>A0A4Y8ZXR5_9SPHN</name>
<accession>A0A4Y8ZXR5</accession>
<dbReference type="SUPFAM" id="SSF56801">
    <property type="entry name" value="Acetyl-CoA synthetase-like"/>
    <property type="match status" value="1"/>
</dbReference>
<dbReference type="Pfam" id="PF00501">
    <property type="entry name" value="AMP-binding"/>
    <property type="match status" value="1"/>
</dbReference>
<feature type="binding site" evidence="6">
    <location>
        <position position="517"/>
    </location>
    <ligand>
        <name>CoA</name>
        <dbReference type="ChEBI" id="CHEBI:57287"/>
    </ligand>
</feature>
<comment type="catalytic activity">
    <reaction evidence="6">
        <text>acetate + ATP + CoA = acetyl-CoA + AMP + diphosphate</text>
        <dbReference type="Rhea" id="RHEA:23176"/>
        <dbReference type="ChEBI" id="CHEBI:30089"/>
        <dbReference type="ChEBI" id="CHEBI:30616"/>
        <dbReference type="ChEBI" id="CHEBI:33019"/>
        <dbReference type="ChEBI" id="CHEBI:57287"/>
        <dbReference type="ChEBI" id="CHEBI:57288"/>
        <dbReference type="ChEBI" id="CHEBI:456215"/>
        <dbReference type="EC" id="6.2.1.1"/>
    </reaction>
</comment>
<keyword evidence="2 6" id="KW-0436">Ligase</keyword>
<evidence type="ECO:0000259" key="7">
    <source>
        <dbReference type="Pfam" id="PF00501"/>
    </source>
</evidence>
<evidence type="ECO:0000256" key="5">
    <source>
        <dbReference type="ARBA" id="ARBA00022990"/>
    </source>
</evidence>
<reference evidence="10 11" key="1">
    <citation type="submission" date="2019-03" db="EMBL/GenBank/DDBJ databases">
        <title>Genome sequence of Sphingomonas sp. 17J27-24.</title>
        <authorList>
            <person name="Kim M."/>
            <person name="Maeng S."/>
            <person name="Sathiyaraj S."/>
        </authorList>
    </citation>
    <scope>NUCLEOTIDE SEQUENCE [LARGE SCALE GENOMIC DNA]</scope>
    <source>
        <strain evidence="10 11">17J27-24</strain>
    </source>
</reference>
<feature type="binding site" evidence="6">
    <location>
        <position position="305"/>
    </location>
    <ligand>
        <name>CoA</name>
        <dbReference type="ChEBI" id="CHEBI:57287"/>
    </ligand>
</feature>
<evidence type="ECO:0000256" key="3">
    <source>
        <dbReference type="ARBA" id="ARBA00022741"/>
    </source>
</evidence>
<comment type="caution">
    <text evidence="10">The sequence shown here is derived from an EMBL/GenBank/DDBJ whole genome shotgun (WGS) entry which is preliminary data.</text>
</comment>
<comment type="function">
    <text evidence="6">Catalyzes the conversion of acetate into acetyl-CoA (AcCoA), an essential intermediate at the junction of anabolic and catabolic pathways. AcsA undergoes a two-step reaction. In the first half reaction, AcsA combines acetate with ATP to form acetyl-adenylate (AcAMP) intermediate. In the second half reaction, it can then transfer the acetyl group from AcAMP to the sulfhydryl group of CoA, forming the product AcCoA.</text>
</comment>
<keyword evidence="6" id="KW-0460">Magnesium</keyword>
<dbReference type="Pfam" id="PF13193">
    <property type="entry name" value="AMP-binding_C"/>
    <property type="match status" value="1"/>
</dbReference>
<proteinExistence type="inferred from homology"/>
<dbReference type="NCBIfam" id="NF001208">
    <property type="entry name" value="PRK00174.1"/>
    <property type="match status" value="1"/>
</dbReference>